<keyword evidence="1" id="KW-0805">Transcription regulation</keyword>
<dbReference type="EMBL" id="CP023699">
    <property type="protein sequence ID" value="QEU90888.1"/>
    <property type="molecule type" value="Genomic_DNA"/>
</dbReference>
<dbReference type="GO" id="GO:0003700">
    <property type="term" value="F:DNA-binding transcription factor activity"/>
    <property type="evidence" value="ECO:0007669"/>
    <property type="project" value="TreeGrafter"/>
</dbReference>
<dbReference type="PROSITE" id="PS51077">
    <property type="entry name" value="HTH_ICLR"/>
    <property type="match status" value="1"/>
</dbReference>
<evidence type="ECO:0000256" key="1">
    <source>
        <dbReference type="ARBA" id="ARBA00023015"/>
    </source>
</evidence>
<dbReference type="SUPFAM" id="SSF46785">
    <property type="entry name" value="Winged helix' DNA-binding domain"/>
    <property type="match status" value="1"/>
</dbReference>
<dbReference type="Pfam" id="PF09339">
    <property type="entry name" value="HTH_IclR"/>
    <property type="match status" value="1"/>
</dbReference>
<dbReference type="InterPro" id="IPR036388">
    <property type="entry name" value="WH-like_DNA-bd_sf"/>
</dbReference>
<dbReference type="SMART" id="SM00346">
    <property type="entry name" value="HTH_ICLR"/>
    <property type="match status" value="1"/>
</dbReference>
<dbReference type="PANTHER" id="PTHR30136:SF24">
    <property type="entry name" value="HTH-TYPE TRANSCRIPTIONAL REPRESSOR ALLR"/>
    <property type="match status" value="1"/>
</dbReference>
<keyword evidence="3" id="KW-0804">Transcription</keyword>
<dbReference type="GO" id="GO:0003677">
    <property type="term" value="F:DNA binding"/>
    <property type="evidence" value="ECO:0007669"/>
    <property type="project" value="UniProtKB-KW"/>
</dbReference>
<dbReference type="Pfam" id="PF01614">
    <property type="entry name" value="IclR_C"/>
    <property type="match status" value="1"/>
</dbReference>
<feature type="domain" description="HTH iclR-type" evidence="4">
    <location>
        <begin position="22"/>
        <end position="81"/>
    </location>
</feature>
<dbReference type="InterPro" id="IPR029016">
    <property type="entry name" value="GAF-like_dom_sf"/>
</dbReference>
<keyword evidence="7" id="KW-1185">Reference proteome</keyword>
<dbReference type="KEGG" id="ska:CP970_08300"/>
<dbReference type="InterPro" id="IPR036390">
    <property type="entry name" value="WH_DNA-bd_sf"/>
</dbReference>
<feature type="domain" description="IclR-ED" evidence="5">
    <location>
        <begin position="82"/>
        <end position="247"/>
    </location>
</feature>
<evidence type="ECO:0000259" key="5">
    <source>
        <dbReference type="PROSITE" id="PS51078"/>
    </source>
</evidence>
<dbReference type="PROSITE" id="PS51078">
    <property type="entry name" value="ICLR_ED"/>
    <property type="match status" value="1"/>
</dbReference>
<dbReference type="RefSeq" id="WP_055549293.1">
    <property type="nucleotide sequence ID" value="NZ_CP023699.1"/>
</dbReference>
<dbReference type="InterPro" id="IPR005471">
    <property type="entry name" value="Tscrpt_reg_IclR_N"/>
</dbReference>
<dbReference type="SUPFAM" id="SSF55781">
    <property type="entry name" value="GAF domain-like"/>
    <property type="match status" value="1"/>
</dbReference>
<evidence type="ECO:0000256" key="2">
    <source>
        <dbReference type="ARBA" id="ARBA00023125"/>
    </source>
</evidence>
<gene>
    <name evidence="6" type="ORF">CP970_08300</name>
</gene>
<dbReference type="Proteomes" id="UP000325529">
    <property type="component" value="Chromosome"/>
</dbReference>
<protein>
    <submittedName>
        <fullName evidence="6">IclR family transcriptional regulator</fullName>
    </submittedName>
</protein>
<proteinExistence type="predicted"/>
<evidence type="ECO:0000256" key="3">
    <source>
        <dbReference type="ARBA" id="ARBA00023163"/>
    </source>
</evidence>
<keyword evidence="2" id="KW-0238">DNA-binding</keyword>
<dbReference type="Gene3D" id="3.30.450.40">
    <property type="match status" value="1"/>
</dbReference>
<accession>A0A5J6GAF5</accession>
<evidence type="ECO:0000259" key="4">
    <source>
        <dbReference type="PROSITE" id="PS51077"/>
    </source>
</evidence>
<evidence type="ECO:0000313" key="6">
    <source>
        <dbReference type="EMBL" id="QEU90888.1"/>
    </source>
</evidence>
<dbReference type="InterPro" id="IPR014757">
    <property type="entry name" value="Tscrpt_reg_IclR_C"/>
</dbReference>
<organism evidence="6 7">
    <name type="scientific">Streptomyces kanamyceticus</name>
    <dbReference type="NCBI Taxonomy" id="1967"/>
    <lineage>
        <taxon>Bacteria</taxon>
        <taxon>Bacillati</taxon>
        <taxon>Actinomycetota</taxon>
        <taxon>Actinomycetes</taxon>
        <taxon>Kitasatosporales</taxon>
        <taxon>Streptomycetaceae</taxon>
        <taxon>Streptomyces</taxon>
    </lineage>
</organism>
<dbReference type="Gene3D" id="1.10.10.10">
    <property type="entry name" value="Winged helix-like DNA-binding domain superfamily/Winged helix DNA-binding domain"/>
    <property type="match status" value="1"/>
</dbReference>
<sequence length="254" mass="26355">MKRGRTSPHEDRANRAAAQVGRGVLEGAFLLLEELARTGDAGLTDLAARAGLPKATAHRLLDQLVALGAVERGSGRYRIGAAVAHLARSWGTYHPLTRAAALPLRRLSAATGASVALAAPVSGSMVIVSGRPGPADEVFPHMPGLILPPDSAANAVMSASAPSAAPPPEHSRAEWGRRLSKVRERGVDLHCCEVEADVSCLAAPVHAPSGRAVAAIGVCFVGHQRPSATTVDAAQRAARMLSSSLAILPRTRRL</sequence>
<dbReference type="InterPro" id="IPR050707">
    <property type="entry name" value="HTH_MetabolicPath_Reg"/>
</dbReference>
<reference evidence="6 7" key="1">
    <citation type="submission" date="2017-09" db="EMBL/GenBank/DDBJ databases">
        <authorList>
            <person name="Lee N."/>
            <person name="Cho B.-K."/>
        </authorList>
    </citation>
    <scope>NUCLEOTIDE SEQUENCE [LARGE SCALE GENOMIC DNA]</scope>
    <source>
        <strain evidence="6 7">ATCC 12853</strain>
    </source>
</reference>
<name>A0A5J6GAF5_STRKN</name>
<evidence type="ECO:0000313" key="7">
    <source>
        <dbReference type="Proteomes" id="UP000325529"/>
    </source>
</evidence>
<dbReference type="OrthoDB" id="4103401at2"/>
<dbReference type="GO" id="GO:0045892">
    <property type="term" value="P:negative regulation of DNA-templated transcription"/>
    <property type="evidence" value="ECO:0007669"/>
    <property type="project" value="TreeGrafter"/>
</dbReference>
<dbReference type="AlphaFoldDB" id="A0A5J6GAF5"/>
<dbReference type="PANTHER" id="PTHR30136">
    <property type="entry name" value="HELIX-TURN-HELIX TRANSCRIPTIONAL REGULATOR, ICLR FAMILY"/>
    <property type="match status" value="1"/>
</dbReference>